<evidence type="ECO:0000313" key="1">
    <source>
        <dbReference type="EMBL" id="QNS03420.1"/>
    </source>
</evidence>
<gene>
    <name evidence="1" type="ORF">IAG42_07090</name>
</gene>
<reference evidence="1 2" key="1">
    <citation type="submission" date="2020-09" db="EMBL/GenBank/DDBJ databases">
        <title>A novel species.</title>
        <authorList>
            <person name="Gao J."/>
        </authorList>
    </citation>
    <scope>NUCLEOTIDE SEQUENCE [LARGE SCALE GENOMIC DNA]</scope>
    <source>
        <strain evidence="1 2">CRXT-Y-14</strain>
    </source>
</reference>
<dbReference type="KEGG" id="sxn:IAG42_07090"/>
<protein>
    <submittedName>
        <fullName evidence="1">Uncharacterized protein</fullName>
    </submittedName>
</protein>
<dbReference type="AlphaFoldDB" id="A0A7H1B3W5"/>
<dbReference type="EMBL" id="CP061281">
    <property type="protein sequence ID" value="QNS03420.1"/>
    <property type="molecule type" value="Genomic_DNA"/>
</dbReference>
<sequence>MIWSATTPETGLFSGLERHSALADLADRFARLRTLGRGYLEVRLPEGDLPCLTLGFRNDHAVLHRYDESGGLSLHAGDGATAPSTEVEVPIMNEPTEFTGDFILSTGRAWQIVHTFGRTGASGEPGDWYGL</sequence>
<organism evidence="1 2">
    <name type="scientific">Streptomyces xanthii</name>
    <dbReference type="NCBI Taxonomy" id="2768069"/>
    <lineage>
        <taxon>Bacteria</taxon>
        <taxon>Bacillati</taxon>
        <taxon>Actinomycetota</taxon>
        <taxon>Actinomycetes</taxon>
        <taxon>Kitasatosporales</taxon>
        <taxon>Streptomycetaceae</taxon>
        <taxon>Streptomyces</taxon>
    </lineage>
</organism>
<dbReference type="Proteomes" id="UP000516428">
    <property type="component" value="Chromosome"/>
</dbReference>
<accession>A0A7H1B3W5</accession>
<proteinExistence type="predicted"/>
<keyword evidence="2" id="KW-1185">Reference proteome</keyword>
<name>A0A7H1B3W5_9ACTN</name>
<dbReference type="RefSeq" id="WP_188336174.1">
    <property type="nucleotide sequence ID" value="NZ_CP061281.1"/>
</dbReference>
<evidence type="ECO:0000313" key="2">
    <source>
        <dbReference type="Proteomes" id="UP000516428"/>
    </source>
</evidence>